<reference evidence="9" key="2">
    <citation type="journal article" date="2021" name="PeerJ">
        <title>Extensive microbial diversity within the chicken gut microbiome revealed by metagenomics and culture.</title>
        <authorList>
            <person name="Gilroy R."/>
            <person name="Ravi A."/>
            <person name="Getino M."/>
            <person name="Pursley I."/>
            <person name="Horton D.L."/>
            <person name="Alikhan N.F."/>
            <person name="Baker D."/>
            <person name="Gharbi K."/>
            <person name="Hall N."/>
            <person name="Watson M."/>
            <person name="Adriaenssens E.M."/>
            <person name="Foster-Nyarko E."/>
            <person name="Jarju S."/>
            <person name="Secka A."/>
            <person name="Antonio M."/>
            <person name="Oren A."/>
            <person name="Chaudhuri R.R."/>
            <person name="La Ragione R."/>
            <person name="Hildebrand F."/>
            <person name="Pallen M.J."/>
        </authorList>
    </citation>
    <scope>NUCLEOTIDE SEQUENCE</scope>
    <source>
        <strain evidence="9">D3-1215</strain>
    </source>
</reference>
<keyword evidence="8" id="KW-0812">Transmembrane</keyword>
<accession>A0A9D9HEX1</accession>
<keyword evidence="4" id="KW-0808">Transferase</keyword>
<gene>
    <name evidence="9" type="ORF">IAC32_06040</name>
</gene>
<evidence type="ECO:0008006" key="11">
    <source>
        <dbReference type="Google" id="ProtNLM"/>
    </source>
</evidence>
<evidence type="ECO:0000256" key="7">
    <source>
        <dbReference type="SAM" id="MobiDB-lite"/>
    </source>
</evidence>
<keyword evidence="2" id="KW-1003">Cell membrane</keyword>
<dbReference type="AlphaFoldDB" id="A0A9D9HEX1"/>
<dbReference type="PANTHER" id="PTHR30606:SF10">
    <property type="entry name" value="PHOSPHATIDYLINOSITOL MANNOSIDE ACYLTRANSFERASE"/>
    <property type="match status" value="1"/>
</dbReference>
<dbReference type="GO" id="GO:0016746">
    <property type="term" value="F:acyltransferase activity"/>
    <property type="evidence" value="ECO:0007669"/>
    <property type="project" value="UniProtKB-KW"/>
</dbReference>
<dbReference type="EMBL" id="JADIMR010000090">
    <property type="protein sequence ID" value="MBO8447287.1"/>
    <property type="molecule type" value="Genomic_DNA"/>
</dbReference>
<sequence>MVNGAWTNNGNMAQKEKKRQWSGKTGGTSWMQRSLVTMMRRIDPRVLYGIMAFVVPFYMVFSHKGYMSQWHFFRCRMKYGRIKSFICVYKNHFRFGQVILDRFAAFAGRKFSISVEGQEIFDKYAIQEKGVMLLGSHVGNYELSGYSLVSDKKSINAVVFAGETETMMQNRKNILSGHNMNLIPVKEDMSHLFAINNALEKGDMVSIHADRAVGKTKKFQCSFFGSEAGFPAGPFTIAARRGIPMMALFVMKERHDAYRIYIKDISETCKTVSGENTSAYEAARIFASELENIVRQYPCQWFNYYEFWNED</sequence>
<keyword evidence="3" id="KW-0997">Cell inner membrane</keyword>
<dbReference type="InterPro" id="IPR004960">
    <property type="entry name" value="LipA_acyltrans"/>
</dbReference>
<organism evidence="9 10">
    <name type="scientific">Candidatus Enterocola intestinipullorum</name>
    <dbReference type="NCBI Taxonomy" id="2840783"/>
    <lineage>
        <taxon>Bacteria</taxon>
        <taxon>Pseudomonadati</taxon>
        <taxon>Bacteroidota</taxon>
        <taxon>Bacteroidia</taxon>
        <taxon>Bacteroidales</taxon>
        <taxon>Candidatus Enterocola</taxon>
    </lineage>
</organism>
<dbReference type="Proteomes" id="UP000823637">
    <property type="component" value="Unassembled WGS sequence"/>
</dbReference>
<proteinExistence type="predicted"/>
<dbReference type="GO" id="GO:0005886">
    <property type="term" value="C:plasma membrane"/>
    <property type="evidence" value="ECO:0007669"/>
    <property type="project" value="UniProtKB-SubCell"/>
</dbReference>
<dbReference type="PANTHER" id="PTHR30606">
    <property type="entry name" value="LIPID A BIOSYNTHESIS LAUROYL ACYLTRANSFERASE"/>
    <property type="match status" value="1"/>
</dbReference>
<name>A0A9D9HEX1_9BACT</name>
<comment type="subcellular location">
    <subcellularLocation>
        <location evidence="1">Cell inner membrane</location>
    </subcellularLocation>
</comment>
<keyword evidence="8" id="KW-1133">Transmembrane helix</keyword>
<dbReference type="CDD" id="cd07984">
    <property type="entry name" value="LPLAT_LABLAT-like"/>
    <property type="match status" value="1"/>
</dbReference>
<keyword evidence="6" id="KW-0012">Acyltransferase</keyword>
<keyword evidence="5 8" id="KW-0472">Membrane</keyword>
<feature type="region of interest" description="Disordered" evidence="7">
    <location>
        <begin position="1"/>
        <end position="26"/>
    </location>
</feature>
<evidence type="ECO:0000256" key="4">
    <source>
        <dbReference type="ARBA" id="ARBA00022679"/>
    </source>
</evidence>
<evidence type="ECO:0000256" key="8">
    <source>
        <dbReference type="SAM" id="Phobius"/>
    </source>
</evidence>
<evidence type="ECO:0000256" key="2">
    <source>
        <dbReference type="ARBA" id="ARBA00022475"/>
    </source>
</evidence>
<evidence type="ECO:0000313" key="10">
    <source>
        <dbReference type="Proteomes" id="UP000823637"/>
    </source>
</evidence>
<evidence type="ECO:0000256" key="1">
    <source>
        <dbReference type="ARBA" id="ARBA00004533"/>
    </source>
</evidence>
<dbReference type="GO" id="GO:0009247">
    <property type="term" value="P:glycolipid biosynthetic process"/>
    <property type="evidence" value="ECO:0007669"/>
    <property type="project" value="UniProtKB-ARBA"/>
</dbReference>
<feature type="compositionally biased region" description="Polar residues" evidence="7">
    <location>
        <begin position="1"/>
        <end position="12"/>
    </location>
</feature>
<evidence type="ECO:0000256" key="3">
    <source>
        <dbReference type="ARBA" id="ARBA00022519"/>
    </source>
</evidence>
<evidence type="ECO:0000313" key="9">
    <source>
        <dbReference type="EMBL" id="MBO8447287.1"/>
    </source>
</evidence>
<protein>
    <recommendedName>
        <fullName evidence="11">Lipid A biosynthesis lauroyl acyltransferase</fullName>
    </recommendedName>
</protein>
<reference evidence="9" key="1">
    <citation type="submission" date="2020-10" db="EMBL/GenBank/DDBJ databases">
        <authorList>
            <person name="Gilroy R."/>
        </authorList>
    </citation>
    <scope>NUCLEOTIDE SEQUENCE</scope>
    <source>
        <strain evidence="9">D3-1215</strain>
    </source>
</reference>
<dbReference type="Pfam" id="PF03279">
    <property type="entry name" value="Lip_A_acyltrans"/>
    <property type="match status" value="1"/>
</dbReference>
<comment type="caution">
    <text evidence="9">The sequence shown here is derived from an EMBL/GenBank/DDBJ whole genome shotgun (WGS) entry which is preliminary data.</text>
</comment>
<evidence type="ECO:0000256" key="6">
    <source>
        <dbReference type="ARBA" id="ARBA00023315"/>
    </source>
</evidence>
<feature type="transmembrane region" description="Helical" evidence="8">
    <location>
        <begin position="46"/>
        <end position="67"/>
    </location>
</feature>
<evidence type="ECO:0000256" key="5">
    <source>
        <dbReference type="ARBA" id="ARBA00023136"/>
    </source>
</evidence>